<evidence type="ECO:0000256" key="5">
    <source>
        <dbReference type="PROSITE-ProRule" id="PRU10072"/>
    </source>
</evidence>
<evidence type="ECO:0000256" key="6">
    <source>
        <dbReference type="SAM" id="MobiDB-lite"/>
    </source>
</evidence>
<evidence type="ECO:0000256" key="2">
    <source>
        <dbReference type="ARBA" id="ARBA00022763"/>
    </source>
</evidence>
<dbReference type="CDD" id="cd10027">
    <property type="entry name" value="UDG-F1-like"/>
    <property type="match status" value="1"/>
</dbReference>
<evidence type="ECO:0000256" key="4">
    <source>
        <dbReference type="ARBA" id="ARBA00023204"/>
    </source>
</evidence>
<name>H2EFT7_9VIRU</name>
<evidence type="ECO:0000256" key="3">
    <source>
        <dbReference type="ARBA" id="ARBA00022801"/>
    </source>
</evidence>
<dbReference type="Gene3D" id="3.40.470.10">
    <property type="entry name" value="Uracil-DNA glycosylase-like domain"/>
    <property type="match status" value="1"/>
</dbReference>
<dbReference type="Pfam" id="PF03167">
    <property type="entry name" value="UDG"/>
    <property type="match status" value="1"/>
</dbReference>
<feature type="region of interest" description="Disordered" evidence="6">
    <location>
        <begin position="1"/>
        <end position="41"/>
    </location>
</feature>
<accession>H2EFT7</accession>
<dbReference type="GO" id="GO:0004844">
    <property type="term" value="F:uracil DNA N-glycosylase activity"/>
    <property type="evidence" value="ECO:0007669"/>
    <property type="project" value="InterPro"/>
</dbReference>
<dbReference type="InterPro" id="IPR018085">
    <property type="entry name" value="Ura-DNA_Glyclase_AS"/>
</dbReference>
<dbReference type="SMART" id="SM00986">
    <property type="entry name" value="UDG"/>
    <property type="match status" value="1"/>
</dbReference>
<organism evidence="8">
    <name type="scientific">Moumouvirus sp. 'Monve'</name>
    <dbReference type="NCBI Taxonomy" id="1128131"/>
    <lineage>
        <taxon>Viruses</taxon>
        <taxon>Varidnaviria</taxon>
        <taxon>Bamfordvirae</taxon>
        <taxon>Nucleocytoviricota</taxon>
        <taxon>Megaviricetes</taxon>
        <taxon>Imitervirales</taxon>
        <taxon>Mimiviridae</taxon>
        <taxon>Megamimivirinae</taxon>
        <taxon>Moumouvirus</taxon>
    </lineage>
</organism>
<dbReference type="PANTHER" id="PTHR11264">
    <property type="entry name" value="URACIL-DNA GLYCOSYLASE"/>
    <property type="match status" value="1"/>
</dbReference>
<evidence type="ECO:0000259" key="7">
    <source>
        <dbReference type="SMART" id="SM00986"/>
    </source>
</evidence>
<feature type="active site" description="Proton acceptor" evidence="5">
    <location>
        <position position="150"/>
    </location>
</feature>
<dbReference type="EMBL" id="JN885999">
    <property type="protein sequence ID" value="AEX62989.1"/>
    <property type="molecule type" value="Genomic_DNA"/>
</dbReference>
<evidence type="ECO:0000313" key="8">
    <source>
        <dbReference type="EMBL" id="AEX62989.1"/>
    </source>
</evidence>
<keyword evidence="2" id="KW-0227">DNA damage</keyword>
<dbReference type="PROSITE" id="PS00130">
    <property type="entry name" value="U_DNA_GLYCOSYLASE"/>
    <property type="match status" value="1"/>
</dbReference>
<keyword evidence="4" id="KW-0234">DNA repair</keyword>
<proteinExistence type="inferred from homology"/>
<dbReference type="SUPFAM" id="SSF52141">
    <property type="entry name" value="Uracil-DNA glycosylase-like"/>
    <property type="match status" value="1"/>
</dbReference>
<dbReference type="NCBIfam" id="NF003592">
    <property type="entry name" value="PRK05254.1-5"/>
    <property type="match status" value="1"/>
</dbReference>
<dbReference type="PANTHER" id="PTHR11264:SF0">
    <property type="entry name" value="URACIL-DNA GLYCOSYLASE"/>
    <property type="match status" value="1"/>
</dbReference>
<dbReference type="GO" id="GO:0097510">
    <property type="term" value="P:base-excision repair, AP site formation via deaminated base removal"/>
    <property type="evidence" value="ECO:0007669"/>
    <property type="project" value="TreeGrafter"/>
</dbReference>
<feature type="compositionally biased region" description="Low complexity" evidence="6">
    <location>
        <begin position="1"/>
        <end position="12"/>
    </location>
</feature>
<dbReference type="InterPro" id="IPR002043">
    <property type="entry name" value="UDG_fam1"/>
</dbReference>
<keyword evidence="3" id="KW-0378">Hydrolase</keyword>
<feature type="domain" description="Uracil-DNA glycosylase-like" evidence="7">
    <location>
        <begin position="135"/>
        <end position="303"/>
    </location>
</feature>
<comment type="similarity">
    <text evidence="1">Belongs to the uracil-DNA glycosylase (UDG) superfamily. UNG family.</text>
</comment>
<reference evidence="8" key="1">
    <citation type="submission" date="2011-10" db="EMBL/GenBank/DDBJ databases">
        <title>Provirophages and transpovirons: unique mobilome of giant viruses.</title>
        <authorList>
            <person name="Desnues C."/>
            <person name="LaScola B."/>
            <person name="Yutin N."/>
            <person name="Fournous G."/>
            <person name="Koonin E."/>
            <person name="Raoult D."/>
        </authorList>
    </citation>
    <scope>NUCLEOTIDE SEQUENCE</scope>
    <source>
        <strain evidence="8">Mv13-mv</strain>
    </source>
</reference>
<dbReference type="InterPro" id="IPR005122">
    <property type="entry name" value="Uracil-DNA_glycosylase-like"/>
</dbReference>
<dbReference type="SMART" id="SM00987">
    <property type="entry name" value="UreE_C"/>
    <property type="match status" value="1"/>
</dbReference>
<sequence>MSKYNENIFSSDESSDEDFNEIKFQDEDEPENEPITKNPTQNIPKVKPNLLVGNRTLTDYILIDAKKYSFKNWKECFPDNNVKLRSLIFNPAWNEFFDSIENRKYFNVLEEDLSNCLKSGKNIVPYPELLFNIFNVISPKKIKVVIIGQDPYIAQCIPGVPQAMGLSFSVPMNCEIPPSLKNIYKNLLDFKNIVSIPDHGCLASWVVQGCFLFNAALTTILKISNAHKKLWENFAKDLLKYITDKYQNLVFIVWGKFAHEMCQNIDPEKHCIITSSHPSPLAKLPFGGTTYGKNKKYTKYPLFKDVNHFGIANKYLKSHGKGEILWDVL</sequence>
<dbReference type="NCBIfam" id="TIGR00628">
    <property type="entry name" value="ung"/>
    <property type="match status" value="1"/>
</dbReference>
<protein>
    <submittedName>
        <fullName evidence="8">Putative uracil-DNA glycosylase</fullName>
    </submittedName>
</protein>
<dbReference type="InterPro" id="IPR036895">
    <property type="entry name" value="Uracil-DNA_glycosylase-like_sf"/>
</dbReference>
<gene>
    <name evidence="8" type="ORF">mv_R785</name>
</gene>
<evidence type="ECO:0000256" key="1">
    <source>
        <dbReference type="ARBA" id="ARBA00008184"/>
    </source>
</evidence>